<keyword evidence="4 5" id="KW-0472">Membrane</keyword>
<dbReference type="AlphaFoldDB" id="B7QD16"/>
<feature type="transmembrane region" description="Helical" evidence="5">
    <location>
        <begin position="168"/>
        <end position="188"/>
    </location>
</feature>
<dbReference type="EMBL" id="ABJB010405854">
    <property type="status" value="NOT_ANNOTATED_CDS"/>
    <property type="molecule type" value="Genomic_DNA"/>
</dbReference>
<dbReference type="InterPro" id="IPR002293">
    <property type="entry name" value="AA/rel_permease1"/>
</dbReference>
<evidence type="ECO:0000313" key="7">
    <source>
        <dbReference type="EnsemblMetazoa" id="ISCW013017-PA"/>
    </source>
</evidence>
<dbReference type="Proteomes" id="UP000001555">
    <property type="component" value="Unassembled WGS sequence"/>
</dbReference>
<feature type="transmembrane region" description="Helical" evidence="5">
    <location>
        <begin position="274"/>
        <end position="297"/>
    </location>
</feature>
<dbReference type="FunFam" id="1.20.1740.10:FF:000105">
    <property type="entry name" value="Amino acid transporter, putative"/>
    <property type="match status" value="1"/>
</dbReference>
<dbReference type="EMBL" id="ABJB010472508">
    <property type="status" value="NOT_ANNOTATED_CDS"/>
    <property type="molecule type" value="Genomic_DNA"/>
</dbReference>
<dbReference type="Gene3D" id="1.20.1740.10">
    <property type="entry name" value="Amino acid/polyamine transporter I"/>
    <property type="match status" value="1"/>
</dbReference>
<sequence>MKERRSTNRPSYSTFETNQANLALTRDGYQRKPAGAPGRLRREVGLVSAVGLLVGMSIGSGIFTTPGIVFKNSGSAGVALLIWLLAGVISILGGLCYTEMAALLPAAGGSYAYVTAGSKAMGRYGDIVPFMHGWSMLMMADPMNAAFQGITFASYALSPLYGDCSQPYAVKVLVALTFTALGTALNCFSVKTSASVQNVLSALKCLVLVSIIITGSVWLFKGNYIIFLVLSYGHRCSEYKTTLLFLTDIYRCNQMQHVTYIAEEISNPTRTIPLALTSGILIVSLINILSNLAYFVVLDAGTVAKSEAIAVSFAAVTWGTAAASCFPVIVAISAFGNLCGGFFSSSRLILAAARQGQMPSVFSLVTVKSSVPLTSVLLRGFLSLVYTFAGSVSFIINGLSFVVALNETLTMICFLVLRYSMKDAPRPFRVPTALPVFYLVILILLVVIPLTSPSGYMQYVVVVVGYLVGVLCYVLFIRFDATFPGAEAISINIQKCFMCVPCLNELELMLKERL</sequence>
<dbReference type="GO" id="GO:0003333">
    <property type="term" value="P:amino acid transmembrane transport"/>
    <property type="evidence" value="ECO:0000318"/>
    <property type="project" value="GO_Central"/>
</dbReference>
<dbReference type="VEuPathDB" id="VectorBase:ISCP_026803"/>
<dbReference type="OrthoDB" id="5982228at2759"/>
<dbReference type="VEuPathDB" id="VectorBase:ISCW013017"/>
<reference evidence="6 8" key="1">
    <citation type="submission" date="2008-03" db="EMBL/GenBank/DDBJ databases">
        <title>Annotation of Ixodes scapularis.</title>
        <authorList>
            <consortium name="Ixodes scapularis Genome Project Consortium"/>
            <person name="Caler E."/>
            <person name="Hannick L.I."/>
            <person name="Bidwell S."/>
            <person name="Joardar V."/>
            <person name="Thiagarajan M."/>
            <person name="Amedeo P."/>
            <person name="Galinsky K.J."/>
            <person name="Schobel S."/>
            <person name="Inman J."/>
            <person name="Hostetler J."/>
            <person name="Miller J."/>
            <person name="Hammond M."/>
            <person name="Megy K."/>
            <person name="Lawson D."/>
            <person name="Kodira C."/>
            <person name="Sutton G."/>
            <person name="Meyer J."/>
            <person name="Hill C.A."/>
            <person name="Birren B."/>
            <person name="Nene V."/>
            <person name="Collins F."/>
            <person name="Alarcon-Chaidez F."/>
            <person name="Wikel S."/>
            <person name="Strausberg R."/>
        </authorList>
    </citation>
    <scope>NUCLEOTIDE SEQUENCE [LARGE SCALE GENOMIC DNA]</scope>
    <source>
        <strain evidence="8">Wikel</strain>
        <strain evidence="6">Wikel colony</strain>
    </source>
</reference>
<dbReference type="HOGENOM" id="CLU_007946_3_0_1"/>
<dbReference type="Pfam" id="PF13520">
    <property type="entry name" value="AA_permease_2"/>
    <property type="match status" value="1"/>
</dbReference>
<protein>
    <submittedName>
        <fullName evidence="6 7">Amino acid transporter, putative</fullName>
    </submittedName>
</protein>
<evidence type="ECO:0000256" key="1">
    <source>
        <dbReference type="ARBA" id="ARBA00004141"/>
    </source>
</evidence>
<evidence type="ECO:0000313" key="8">
    <source>
        <dbReference type="Proteomes" id="UP000001555"/>
    </source>
</evidence>
<evidence type="ECO:0000256" key="5">
    <source>
        <dbReference type="SAM" id="Phobius"/>
    </source>
</evidence>
<dbReference type="GO" id="GO:0015179">
    <property type="term" value="F:L-amino acid transmembrane transporter activity"/>
    <property type="evidence" value="ECO:0000318"/>
    <property type="project" value="GO_Central"/>
</dbReference>
<accession>B7QD16</accession>
<organism>
    <name type="scientific">Ixodes scapularis</name>
    <name type="common">Black-legged tick</name>
    <name type="synonym">Deer tick</name>
    <dbReference type="NCBI Taxonomy" id="6945"/>
    <lineage>
        <taxon>Eukaryota</taxon>
        <taxon>Metazoa</taxon>
        <taxon>Ecdysozoa</taxon>
        <taxon>Arthropoda</taxon>
        <taxon>Chelicerata</taxon>
        <taxon>Arachnida</taxon>
        <taxon>Acari</taxon>
        <taxon>Parasitiformes</taxon>
        <taxon>Ixodida</taxon>
        <taxon>Ixodoidea</taxon>
        <taxon>Ixodidae</taxon>
        <taxon>Ixodinae</taxon>
        <taxon>Ixodes</taxon>
    </lineage>
</organism>
<dbReference type="VEuPathDB" id="VectorBase:ISCI013017"/>
<dbReference type="InterPro" id="IPR050598">
    <property type="entry name" value="AminoAcid_Transporter"/>
</dbReference>
<dbReference type="InParanoid" id="B7QD16"/>
<feature type="transmembrane region" description="Helical" evidence="5">
    <location>
        <begin position="76"/>
        <end position="97"/>
    </location>
</feature>
<comment type="subcellular location">
    <subcellularLocation>
        <location evidence="1">Membrane</location>
        <topology evidence="1">Multi-pass membrane protein</topology>
    </subcellularLocation>
</comment>
<dbReference type="EMBL" id="ABJB010530620">
    <property type="status" value="NOT_ANNOTATED_CDS"/>
    <property type="molecule type" value="Genomic_DNA"/>
</dbReference>
<feature type="transmembrane region" description="Helical" evidence="5">
    <location>
        <begin position="309"/>
        <end position="329"/>
    </location>
</feature>
<dbReference type="EMBL" id="DS910733">
    <property type="protein sequence ID" value="EEC16738.1"/>
    <property type="molecule type" value="Genomic_DNA"/>
</dbReference>
<dbReference type="GO" id="GO:0016020">
    <property type="term" value="C:membrane"/>
    <property type="evidence" value="ECO:0007669"/>
    <property type="project" value="UniProtKB-SubCell"/>
</dbReference>
<keyword evidence="8" id="KW-1185">Reference proteome</keyword>
<feature type="transmembrane region" description="Helical" evidence="5">
    <location>
        <begin position="200"/>
        <end position="220"/>
    </location>
</feature>
<dbReference type="PANTHER" id="PTHR11785:SF516">
    <property type="entry name" value="AMINO ACID PERMEASE_ SLC12A DOMAIN-CONTAINING PROTEIN"/>
    <property type="match status" value="1"/>
</dbReference>
<dbReference type="PIRSF" id="PIRSF006060">
    <property type="entry name" value="AA_transporter"/>
    <property type="match status" value="1"/>
</dbReference>
<evidence type="ECO:0000256" key="3">
    <source>
        <dbReference type="ARBA" id="ARBA00022989"/>
    </source>
</evidence>
<name>B7QD16_IXOSC</name>
<dbReference type="EMBL" id="ABJB010164780">
    <property type="status" value="NOT_ANNOTATED_CDS"/>
    <property type="molecule type" value="Genomic_DNA"/>
</dbReference>
<evidence type="ECO:0000313" key="6">
    <source>
        <dbReference type="EMBL" id="EEC16738.1"/>
    </source>
</evidence>
<evidence type="ECO:0000256" key="2">
    <source>
        <dbReference type="ARBA" id="ARBA00022692"/>
    </source>
</evidence>
<dbReference type="EnsemblMetazoa" id="ISCW013017-RA">
    <property type="protein sequence ID" value="ISCW013017-PA"/>
    <property type="gene ID" value="ISCW013017"/>
</dbReference>
<gene>
    <name evidence="6" type="ORF">IscW_ISCW013017</name>
</gene>
<feature type="transmembrane region" description="Helical" evidence="5">
    <location>
        <begin position="46"/>
        <end position="70"/>
    </location>
</feature>
<proteinExistence type="predicted"/>
<dbReference type="STRING" id="6945.B7QD16"/>
<dbReference type="PANTHER" id="PTHR11785">
    <property type="entry name" value="AMINO ACID TRANSPORTER"/>
    <property type="match status" value="1"/>
</dbReference>
<reference evidence="7" key="2">
    <citation type="submission" date="2020-05" db="UniProtKB">
        <authorList>
            <consortium name="EnsemblMetazoa"/>
        </authorList>
    </citation>
    <scope>IDENTIFICATION</scope>
    <source>
        <strain evidence="7">wikel</strain>
    </source>
</reference>
<keyword evidence="3 5" id="KW-1133">Transmembrane helix</keyword>
<feature type="transmembrane region" description="Helical" evidence="5">
    <location>
        <begin position="394"/>
        <end position="417"/>
    </location>
</feature>
<keyword evidence="2 5" id="KW-0812">Transmembrane</keyword>
<dbReference type="PaxDb" id="6945-B7QD16"/>
<feature type="transmembrane region" description="Helical" evidence="5">
    <location>
        <begin position="429"/>
        <end position="450"/>
    </location>
</feature>
<evidence type="ECO:0000256" key="4">
    <source>
        <dbReference type="ARBA" id="ARBA00023136"/>
    </source>
</evidence>
<feature type="transmembrane region" description="Helical" evidence="5">
    <location>
        <begin position="456"/>
        <end position="476"/>
    </location>
</feature>